<dbReference type="Pfam" id="PF00071">
    <property type="entry name" value="Ras"/>
    <property type="match status" value="1"/>
</dbReference>
<dbReference type="InParanoid" id="A0A024GKP7"/>
<dbReference type="PROSITE" id="PS51192">
    <property type="entry name" value="HELICASE_ATP_BIND_1"/>
    <property type="match status" value="1"/>
</dbReference>
<comment type="catalytic activity">
    <reaction evidence="9">
        <text>ATP + H2O = ADP + phosphate + H(+)</text>
        <dbReference type="Rhea" id="RHEA:13065"/>
        <dbReference type="ChEBI" id="CHEBI:15377"/>
        <dbReference type="ChEBI" id="CHEBI:15378"/>
        <dbReference type="ChEBI" id="CHEBI:30616"/>
        <dbReference type="ChEBI" id="CHEBI:43474"/>
        <dbReference type="ChEBI" id="CHEBI:456216"/>
        <dbReference type="EC" id="3.6.4.13"/>
    </reaction>
</comment>
<dbReference type="SMART" id="SM00175">
    <property type="entry name" value="RAB"/>
    <property type="match status" value="1"/>
</dbReference>
<dbReference type="PROSITE" id="PS51195">
    <property type="entry name" value="Q_MOTIF"/>
    <property type="match status" value="1"/>
</dbReference>
<feature type="compositionally biased region" description="Basic residues" evidence="10">
    <location>
        <begin position="876"/>
        <end position="887"/>
    </location>
</feature>
<evidence type="ECO:0000313" key="14">
    <source>
        <dbReference type="EMBL" id="CCI47114.1"/>
    </source>
</evidence>
<name>A0A024GKP7_9STRA</name>
<feature type="compositionally biased region" description="Basic and acidic residues" evidence="10">
    <location>
        <begin position="860"/>
        <end position="875"/>
    </location>
</feature>
<sequence length="951" mass="107051">MSEERIVNPAQDAVIKVLVLGDAATGKSSIIKRYVYGSFAEHHQTTIGVDFSLKAATVNGTTVRVQLWDIAGQEHFRALSRVYYKDALGAILVYDISSPETFESVLKWKKEIETKVELPNQKPLPVVLCGNKCDLTDTVDRDFLTSFSESNGFTAWFDTSAKENTNIDAAIKALIEGVLKHQDIFEKKKENRGTIRPTDTTHIKQSRLSWFSNALRTYWLMATEASWELRQNEREKVEIEALDRKIKESTPSRGSQIDGINSFDAFPLSEATKRGLQKCKLTKPTKIQMGAIPHALAGRDILGAAKTGSGKTLAFLIPLLEKLYRSRWDSSEGLGALIISPTRELALQIFEVLRSIGKTHSFSAGLIIGGKNFKEEQFRLGKMNIIVCTPGRLLQHLEQTPNFDVSTLQMLVLDEADRIMDMGFSAQVNSILTYLPVERQTLLFSATQTKSIKHLATLSLNEPEYIAVHEQSKHATPHGLTQNYVVCDLGAKLNILIAFIKSHLKQKTIVFLSTCRQVRFVYQLLCKLQPGVPLCALHGKYKQGKRVEIYYEFLNKPAAVMFATDIAARGLDFPSVNWVFQMDCPENVASYIHRVGRTARYNSQGKALLCLLPSEVQGMKQALEEAKIEIKELKINPQKTSDYQQKIQSILAADKEIKTNAQKAFMSYVRSIFLQPDKKVFQTSKLPLDAFAQSLGLLGAPRMAFLDQLQDAETDVNGENLRAELRAKKNVNRKLQQLKDKIKAEKQRKRQARESSKASKPDAEMPLPESSTLDEDAFLTVRCRYEPDDEIPVAVSDTRERKKHKKIRLDVHNSSRKVFDDEGNMVNPLEQIATQEYQAETSIRELEAQSEVFAAKVAARLKEQESEDRKREKERIRAKHQKKRLKMKGALNQSEDFASNSVQLNIAGSDENESTEGDAGSTDDDSEDHCMNAHSSITDHENVALSLLQKR</sequence>
<dbReference type="InterPro" id="IPR011545">
    <property type="entry name" value="DEAD/DEAH_box_helicase_dom"/>
</dbReference>
<dbReference type="InterPro" id="IPR027417">
    <property type="entry name" value="P-loop_NTPase"/>
</dbReference>
<dbReference type="PROSITE" id="PS51421">
    <property type="entry name" value="RAS"/>
    <property type="match status" value="1"/>
</dbReference>
<evidence type="ECO:0000256" key="5">
    <source>
        <dbReference type="ARBA" id="ARBA00022884"/>
    </source>
</evidence>
<feature type="domain" description="Helicase C-terminal" evidence="12">
    <location>
        <begin position="492"/>
        <end position="641"/>
    </location>
</feature>
<dbReference type="InterPro" id="IPR005225">
    <property type="entry name" value="Small_GTP-bd"/>
</dbReference>
<keyword evidence="5 9" id="KW-0694">RNA-binding</keyword>
<comment type="similarity">
    <text evidence="9">Belongs to the DEAD box helicase family.</text>
</comment>
<dbReference type="GO" id="GO:0016192">
    <property type="term" value="P:vesicle-mediated transport"/>
    <property type="evidence" value="ECO:0007669"/>
    <property type="project" value="InterPro"/>
</dbReference>
<dbReference type="InterPro" id="IPR014001">
    <property type="entry name" value="Helicase_ATP-bd"/>
</dbReference>
<protein>
    <recommendedName>
        <fullName evidence="9">ATP-dependent RNA helicase</fullName>
        <ecNumber evidence="9">3.6.4.13</ecNumber>
    </recommendedName>
</protein>
<dbReference type="Pfam" id="PF13959">
    <property type="entry name" value="CTE_SPB4"/>
    <property type="match status" value="1"/>
</dbReference>
<evidence type="ECO:0000256" key="3">
    <source>
        <dbReference type="ARBA" id="ARBA00022806"/>
    </source>
</evidence>
<dbReference type="Pfam" id="PF00271">
    <property type="entry name" value="Helicase_C"/>
    <property type="match status" value="1"/>
</dbReference>
<dbReference type="PROSITE" id="PS51419">
    <property type="entry name" value="RAB"/>
    <property type="match status" value="1"/>
</dbReference>
<feature type="domain" description="Helicase ATP-binding" evidence="11">
    <location>
        <begin position="292"/>
        <end position="466"/>
    </location>
</feature>
<dbReference type="CDD" id="cd18787">
    <property type="entry name" value="SF2_C_DEAD"/>
    <property type="match status" value="1"/>
</dbReference>
<dbReference type="SMART" id="SM00176">
    <property type="entry name" value="RAN"/>
    <property type="match status" value="1"/>
</dbReference>
<evidence type="ECO:0000256" key="1">
    <source>
        <dbReference type="ARBA" id="ARBA00022741"/>
    </source>
</evidence>
<dbReference type="Pfam" id="PF00270">
    <property type="entry name" value="DEAD"/>
    <property type="match status" value="1"/>
</dbReference>
<dbReference type="AlphaFoldDB" id="A0A024GKP7"/>
<dbReference type="CDD" id="cd04107">
    <property type="entry name" value="Rab32_Rab38"/>
    <property type="match status" value="1"/>
</dbReference>
<proteinExistence type="inferred from homology"/>
<feature type="compositionally biased region" description="Acidic residues" evidence="10">
    <location>
        <begin position="910"/>
        <end position="927"/>
    </location>
</feature>
<feature type="domain" description="DEAD-box RNA helicase Q" evidence="13">
    <location>
        <begin position="261"/>
        <end position="289"/>
    </location>
</feature>
<feature type="short sequence motif" description="Q motif" evidence="8">
    <location>
        <begin position="261"/>
        <end position="289"/>
    </location>
</feature>
<dbReference type="InterPro" id="IPR025313">
    <property type="entry name" value="SPB4-like_CTE"/>
</dbReference>
<dbReference type="InterPro" id="IPR001650">
    <property type="entry name" value="Helicase_C-like"/>
</dbReference>
<evidence type="ECO:0000313" key="15">
    <source>
        <dbReference type="Proteomes" id="UP000053237"/>
    </source>
</evidence>
<feature type="region of interest" description="Disordered" evidence="10">
    <location>
        <begin position="734"/>
        <end position="771"/>
    </location>
</feature>
<evidence type="ECO:0000256" key="2">
    <source>
        <dbReference type="ARBA" id="ARBA00022801"/>
    </source>
</evidence>
<dbReference type="InterPro" id="IPR000629">
    <property type="entry name" value="RNA-helicase_DEAD-box_CS"/>
</dbReference>
<evidence type="ECO:0000259" key="11">
    <source>
        <dbReference type="PROSITE" id="PS51192"/>
    </source>
</evidence>
<dbReference type="InterPro" id="IPR001806">
    <property type="entry name" value="Small_GTPase"/>
</dbReference>
<keyword evidence="4 9" id="KW-0067">ATP-binding</keyword>
<evidence type="ECO:0000259" key="13">
    <source>
        <dbReference type="PROSITE" id="PS51195"/>
    </source>
</evidence>
<dbReference type="SMART" id="SM00174">
    <property type="entry name" value="RHO"/>
    <property type="match status" value="1"/>
</dbReference>
<keyword evidence="3 9" id="KW-0347">Helicase</keyword>
<dbReference type="NCBIfam" id="TIGR00231">
    <property type="entry name" value="small_GTP"/>
    <property type="match status" value="1"/>
</dbReference>
<evidence type="ECO:0000256" key="4">
    <source>
        <dbReference type="ARBA" id="ARBA00022840"/>
    </source>
</evidence>
<dbReference type="FunCoup" id="A0A024GKP7">
    <property type="interactions" value="4"/>
</dbReference>
<keyword evidence="6" id="KW-0449">Lipoprotein</keyword>
<dbReference type="PROSITE" id="PS51194">
    <property type="entry name" value="HELICASE_CTER"/>
    <property type="match status" value="1"/>
</dbReference>
<dbReference type="PROSITE" id="PS51420">
    <property type="entry name" value="RHO"/>
    <property type="match status" value="1"/>
</dbReference>
<evidence type="ECO:0000256" key="6">
    <source>
        <dbReference type="ARBA" id="ARBA00023288"/>
    </source>
</evidence>
<keyword evidence="7" id="KW-0636">Prenylation</keyword>
<dbReference type="GO" id="GO:0003723">
    <property type="term" value="F:RNA binding"/>
    <property type="evidence" value="ECO:0007669"/>
    <property type="project" value="UniProtKB-UniRule"/>
</dbReference>
<dbReference type="PANTHER" id="PTHR24031">
    <property type="entry name" value="RNA HELICASE"/>
    <property type="match status" value="1"/>
</dbReference>
<reference evidence="14 15" key="1">
    <citation type="submission" date="2012-05" db="EMBL/GenBank/DDBJ databases">
        <title>Recombination and specialization in a pathogen metapopulation.</title>
        <authorList>
            <person name="Gardiner A."/>
            <person name="Kemen E."/>
            <person name="Schultz-Larsen T."/>
            <person name="MacLean D."/>
            <person name="Van Oosterhout C."/>
            <person name="Jones J.D.G."/>
        </authorList>
    </citation>
    <scope>NUCLEOTIDE SEQUENCE [LARGE SCALE GENOMIC DNA]</scope>
    <source>
        <strain evidence="14 15">Ac Nc2</strain>
    </source>
</reference>
<dbReference type="InterPro" id="IPR030697">
    <property type="entry name" value="Rab29/Rab38/Rab32"/>
</dbReference>
<dbReference type="SUPFAM" id="SSF52540">
    <property type="entry name" value="P-loop containing nucleoside triphosphate hydrolases"/>
    <property type="match status" value="2"/>
</dbReference>
<dbReference type="SMART" id="SM01178">
    <property type="entry name" value="DUF4217"/>
    <property type="match status" value="1"/>
</dbReference>
<dbReference type="GO" id="GO:0016887">
    <property type="term" value="F:ATP hydrolysis activity"/>
    <property type="evidence" value="ECO:0007669"/>
    <property type="project" value="RHEA"/>
</dbReference>
<feature type="compositionally biased region" description="Polar residues" evidence="10">
    <location>
        <begin position="891"/>
        <end position="906"/>
    </location>
</feature>
<dbReference type="InterPro" id="IPR014014">
    <property type="entry name" value="RNA_helicase_DEAD_Q_motif"/>
</dbReference>
<dbReference type="GO" id="GO:0005802">
    <property type="term" value="C:trans-Golgi network"/>
    <property type="evidence" value="ECO:0007669"/>
    <property type="project" value="InterPro"/>
</dbReference>
<dbReference type="STRING" id="65357.A0A024GKP7"/>
<evidence type="ECO:0000256" key="7">
    <source>
        <dbReference type="ARBA" id="ARBA00023289"/>
    </source>
</evidence>
<organism evidence="14 15">
    <name type="scientific">Albugo candida</name>
    <dbReference type="NCBI Taxonomy" id="65357"/>
    <lineage>
        <taxon>Eukaryota</taxon>
        <taxon>Sar</taxon>
        <taxon>Stramenopiles</taxon>
        <taxon>Oomycota</taxon>
        <taxon>Peronosporomycetes</taxon>
        <taxon>Albuginales</taxon>
        <taxon>Albuginaceae</taxon>
        <taxon>Albugo</taxon>
    </lineage>
</organism>
<dbReference type="GO" id="GO:0003724">
    <property type="term" value="F:RNA helicase activity"/>
    <property type="evidence" value="ECO:0007669"/>
    <property type="project" value="UniProtKB-EC"/>
</dbReference>
<dbReference type="CDD" id="cd17941">
    <property type="entry name" value="DEADc_DDX10"/>
    <property type="match status" value="1"/>
</dbReference>
<feature type="region of interest" description="Disordered" evidence="10">
    <location>
        <begin position="860"/>
        <end position="942"/>
    </location>
</feature>
<dbReference type="GO" id="GO:0005525">
    <property type="term" value="F:GTP binding"/>
    <property type="evidence" value="ECO:0007669"/>
    <property type="project" value="InterPro"/>
</dbReference>
<gene>
    <name evidence="14" type="ORF">BN9_080830</name>
</gene>
<dbReference type="OrthoDB" id="10259640at2759"/>
<comment type="domain">
    <text evidence="9">The Q motif is unique to and characteristic of the DEAD box family of RNA helicases and controls ATP binding and hydrolysis.</text>
</comment>
<comment type="caution">
    <text evidence="14">The sequence shown here is derived from an EMBL/GenBank/DDBJ whole genome shotgun (WGS) entry which is preliminary data.</text>
</comment>
<dbReference type="PROSITE" id="PS00039">
    <property type="entry name" value="DEAD_ATP_HELICASE"/>
    <property type="match status" value="1"/>
</dbReference>
<dbReference type="EMBL" id="CAIX01000152">
    <property type="protein sequence ID" value="CCI47114.1"/>
    <property type="molecule type" value="Genomic_DNA"/>
</dbReference>
<evidence type="ECO:0000256" key="8">
    <source>
        <dbReference type="PROSITE-ProRule" id="PRU00552"/>
    </source>
</evidence>
<dbReference type="GO" id="GO:0003924">
    <property type="term" value="F:GTPase activity"/>
    <property type="evidence" value="ECO:0007669"/>
    <property type="project" value="InterPro"/>
</dbReference>
<evidence type="ECO:0000256" key="10">
    <source>
        <dbReference type="SAM" id="MobiDB-lite"/>
    </source>
</evidence>
<keyword evidence="15" id="KW-1185">Reference proteome</keyword>
<dbReference type="SMART" id="SM00173">
    <property type="entry name" value="RAS"/>
    <property type="match status" value="1"/>
</dbReference>
<dbReference type="Gene3D" id="3.40.50.300">
    <property type="entry name" value="P-loop containing nucleotide triphosphate hydrolases"/>
    <property type="match status" value="3"/>
</dbReference>
<comment type="function">
    <text evidence="9">RNA helicase.</text>
</comment>
<evidence type="ECO:0000256" key="9">
    <source>
        <dbReference type="RuleBase" id="RU365068"/>
    </source>
</evidence>
<dbReference type="SMART" id="SM00490">
    <property type="entry name" value="HELICc"/>
    <property type="match status" value="1"/>
</dbReference>
<keyword evidence="2 9" id="KW-0378">Hydrolase</keyword>
<accession>A0A024GKP7</accession>
<dbReference type="PRINTS" id="PR00449">
    <property type="entry name" value="RASTRNSFRMNG"/>
</dbReference>
<dbReference type="FunFam" id="3.40.50.300:FF:001800">
    <property type="entry name" value="Rab family GTPase"/>
    <property type="match status" value="1"/>
</dbReference>
<dbReference type="GO" id="GO:0031982">
    <property type="term" value="C:vesicle"/>
    <property type="evidence" value="ECO:0007669"/>
    <property type="project" value="InterPro"/>
</dbReference>
<dbReference type="SMART" id="SM00487">
    <property type="entry name" value="DEXDc"/>
    <property type="match status" value="1"/>
</dbReference>
<keyword evidence="1 9" id="KW-0547">Nucleotide-binding</keyword>
<dbReference type="Proteomes" id="UP000053237">
    <property type="component" value="Unassembled WGS sequence"/>
</dbReference>
<evidence type="ECO:0000259" key="12">
    <source>
        <dbReference type="PROSITE" id="PS51194"/>
    </source>
</evidence>
<dbReference type="GO" id="GO:0005524">
    <property type="term" value="F:ATP binding"/>
    <property type="evidence" value="ECO:0007669"/>
    <property type="project" value="UniProtKB-UniRule"/>
</dbReference>
<dbReference type="EC" id="3.6.4.13" evidence="9"/>
<feature type="compositionally biased region" description="Basic and acidic residues" evidence="10">
    <location>
        <begin position="752"/>
        <end position="763"/>
    </location>
</feature>